<accession>A0ABW5HFH5</accession>
<evidence type="ECO:0000313" key="9">
    <source>
        <dbReference type="Proteomes" id="UP001597483"/>
    </source>
</evidence>
<feature type="transmembrane region" description="Helical" evidence="6">
    <location>
        <begin position="19"/>
        <end position="37"/>
    </location>
</feature>
<feature type="transmembrane region" description="Helical" evidence="6">
    <location>
        <begin position="306"/>
        <end position="325"/>
    </location>
</feature>
<keyword evidence="5 6" id="KW-0472">Membrane</keyword>
<evidence type="ECO:0000256" key="2">
    <source>
        <dbReference type="ARBA" id="ARBA00022448"/>
    </source>
</evidence>
<feature type="transmembrane region" description="Helical" evidence="6">
    <location>
        <begin position="363"/>
        <end position="384"/>
    </location>
</feature>
<keyword evidence="2" id="KW-0813">Transport</keyword>
<feature type="transmembrane region" description="Helical" evidence="6">
    <location>
        <begin position="214"/>
        <end position="233"/>
    </location>
</feature>
<protein>
    <submittedName>
        <fullName evidence="8">MFS transporter</fullName>
    </submittedName>
</protein>
<dbReference type="Pfam" id="PF07690">
    <property type="entry name" value="MFS_1"/>
    <property type="match status" value="1"/>
</dbReference>
<dbReference type="PANTHER" id="PTHR23506">
    <property type="entry name" value="GH10249P"/>
    <property type="match status" value="1"/>
</dbReference>
<evidence type="ECO:0000256" key="1">
    <source>
        <dbReference type="ARBA" id="ARBA00004651"/>
    </source>
</evidence>
<feature type="domain" description="Major facilitator superfamily (MFS) profile" evidence="7">
    <location>
        <begin position="19"/>
        <end position="387"/>
    </location>
</feature>
<keyword evidence="4 6" id="KW-1133">Transmembrane helix</keyword>
<proteinExistence type="predicted"/>
<feature type="transmembrane region" description="Helical" evidence="6">
    <location>
        <begin position="85"/>
        <end position="102"/>
    </location>
</feature>
<dbReference type="Gene3D" id="1.20.1250.20">
    <property type="entry name" value="MFS general substrate transporter like domains"/>
    <property type="match status" value="1"/>
</dbReference>
<dbReference type="SUPFAM" id="SSF103473">
    <property type="entry name" value="MFS general substrate transporter"/>
    <property type="match status" value="1"/>
</dbReference>
<dbReference type="InterPro" id="IPR050930">
    <property type="entry name" value="MFS_Vesicular_Transporter"/>
</dbReference>
<gene>
    <name evidence="8" type="ORF">ACFSVL_32050</name>
</gene>
<comment type="subcellular location">
    <subcellularLocation>
        <location evidence="1">Cell membrane</location>
        <topology evidence="1">Multi-pass membrane protein</topology>
    </subcellularLocation>
</comment>
<dbReference type="InterPro" id="IPR020846">
    <property type="entry name" value="MFS_dom"/>
</dbReference>
<dbReference type="PROSITE" id="PS50850">
    <property type="entry name" value="MFS"/>
    <property type="match status" value="1"/>
</dbReference>
<dbReference type="EMBL" id="JBHUKS010000026">
    <property type="protein sequence ID" value="MFD2472068.1"/>
    <property type="molecule type" value="Genomic_DNA"/>
</dbReference>
<feature type="transmembrane region" description="Helical" evidence="6">
    <location>
        <begin position="57"/>
        <end position="78"/>
    </location>
</feature>
<name>A0ABW5HFH5_9PSEU</name>
<dbReference type="PANTHER" id="PTHR23506:SF23">
    <property type="entry name" value="GH10249P"/>
    <property type="match status" value="1"/>
</dbReference>
<dbReference type="Proteomes" id="UP001597483">
    <property type="component" value="Unassembled WGS sequence"/>
</dbReference>
<keyword evidence="9" id="KW-1185">Reference proteome</keyword>
<organism evidence="8 9">
    <name type="scientific">Amycolatopsis silviterrae</name>
    <dbReference type="NCBI Taxonomy" id="1656914"/>
    <lineage>
        <taxon>Bacteria</taxon>
        <taxon>Bacillati</taxon>
        <taxon>Actinomycetota</taxon>
        <taxon>Actinomycetes</taxon>
        <taxon>Pseudonocardiales</taxon>
        <taxon>Pseudonocardiaceae</taxon>
        <taxon>Amycolatopsis</taxon>
    </lineage>
</organism>
<feature type="transmembrane region" description="Helical" evidence="6">
    <location>
        <begin position="144"/>
        <end position="165"/>
    </location>
</feature>
<feature type="transmembrane region" description="Helical" evidence="6">
    <location>
        <begin position="280"/>
        <end position="300"/>
    </location>
</feature>
<feature type="transmembrane region" description="Helical" evidence="6">
    <location>
        <begin position="114"/>
        <end position="132"/>
    </location>
</feature>
<evidence type="ECO:0000256" key="4">
    <source>
        <dbReference type="ARBA" id="ARBA00022989"/>
    </source>
</evidence>
<dbReference type="InterPro" id="IPR011701">
    <property type="entry name" value="MFS"/>
</dbReference>
<evidence type="ECO:0000256" key="3">
    <source>
        <dbReference type="ARBA" id="ARBA00022692"/>
    </source>
</evidence>
<dbReference type="InterPro" id="IPR036259">
    <property type="entry name" value="MFS_trans_sf"/>
</dbReference>
<reference evidence="9" key="1">
    <citation type="journal article" date="2019" name="Int. J. Syst. Evol. Microbiol.">
        <title>The Global Catalogue of Microorganisms (GCM) 10K type strain sequencing project: providing services to taxonomists for standard genome sequencing and annotation.</title>
        <authorList>
            <consortium name="The Broad Institute Genomics Platform"/>
            <consortium name="The Broad Institute Genome Sequencing Center for Infectious Disease"/>
            <person name="Wu L."/>
            <person name="Ma J."/>
        </authorList>
    </citation>
    <scope>NUCLEOTIDE SEQUENCE [LARGE SCALE GENOMIC DNA]</scope>
    <source>
        <strain evidence="9">CGMCC 4.7641</strain>
    </source>
</reference>
<sequence length="390" mass="38853">MRPDAPVNRPDDARRSPPLAWLICAVVFTETTLLTLVTPLIPRYAADFGMSHAEAGLFVALYAAGSIAGSVPAGMLVARLGARTTVLISLALVAAGSIGMGYGRQLALLDITRFVQGVAGTLAWSGAFSWLVEVAPAGRRARTLSMGLAAGSLGGMLGPVVGGAAELVSLQLVFTVLAGLFGVLAIGVGRQPASGRSDRQRLRELVSAVGRPEVAVPGWLVAAAGVAFGTVAVTGPLKLAGLGAGGAVVSATFLCAAFAEVVVTRLAGSASDRHGHLAPIRVGLVLAAALAVLLAVPAAVFPAALVIVALVAAISLFLVPGFALLSAGAQRIGLQQGLAFGLTNISWAAGNLLGALAGGSLAGIGAVVPGVAVAVLLAVSLGIVRRRGQT</sequence>
<feature type="transmembrane region" description="Helical" evidence="6">
    <location>
        <begin position="171"/>
        <end position="193"/>
    </location>
</feature>
<dbReference type="RefSeq" id="WP_378309432.1">
    <property type="nucleotide sequence ID" value="NZ_JBHUKS010000026.1"/>
</dbReference>
<feature type="transmembrane region" description="Helical" evidence="6">
    <location>
        <begin position="239"/>
        <end position="259"/>
    </location>
</feature>
<evidence type="ECO:0000313" key="8">
    <source>
        <dbReference type="EMBL" id="MFD2472068.1"/>
    </source>
</evidence>
<evidence type="ECO:0000259" key="7">
    <source>
        <dbReference type="PROSITE" id="PS50850"/>
    </source>
</evidence>
<evidence type="ECO:0000256" key="5">
    <source>
        <dbReference type="ARBA" id="ARBA00023136"/>
    </source>
</evidence>
<feature type="transmembrane region" description="Helical" evidence="6">
    <location>
        <begin position="337"/>
        <end position="357"/>
    </location>
</feature>
<keyword evidence="3 6" id="KW-0812">Transmembrane</keyword>
<comment type="caution">
    <text evidence="8">The sequence shown here is derived from an EMBL/GenBank/DDBJ whole genome shotgun (WGS) entry which is preliminary data.</text>
</comment>
<evidence type="ECO:0000256" key="6">
    <source>
        <dbReference type="SAM" id="Phobius"/>
    </source>
</evidence>